<comment type="caution">
    <text evidence="5">The sequence shown here is derived from an EMBL/GenBank/DDBJ whole genome shotgun (WGS) entry which is preliminary data.</text>
</comment>
<evidence type="ECO:0000256" key="1">
    <source>
        <dbReference type="ARBA" id="ARBA00022658"/>
    </source>
</evidence>
<dbReference type="GO" id="GO:0005085">
    <property type="term" value="F:guanyl-nucleotide exchange factor activity"/>
    <property type="evidence" value="ECO:0007669"/>
    <property type="project" value="UniProtKB-UniRule"/>
</dbReference>
<reference evidence="5 6" key="1">
    <citation type="journal article" date="2021" name="Nat. Commun.">
        <title>Incipient diploidization of the medicinal plant Perilla within 10,000 years.</title>
        <authorList>
            <person name="Zhang Y."/>
            <person name="Shen Q."/>
            <person name="Leng L."/>
            <person name="Zhang D."/>
            <person name="Chen S."/>
            <person name="Shi Y."/>
            <person name="Ning Z."/>
            <person name="Chen S."/>
        </authorList>
    </citation>
    <scope>NUCLEOTIDE SEQUENCE [LARGE SCALE GENOMIC DNA]</scope>
    <source>
        <strain evidence="6">cv. PC099</strain>
    </source>
</reference>
<protein>
    <submittedName>
        <fullName evidence="5">RHO guanyl-nucleotide exchange factor 9</fullName>
    </submittedName>
</protein>
<dbReference type="Proteomes" id="UP001190926">
    <property type="component" value="Unassembled WGS sequence"/>
</dbReference>
<proteinExistence type="predicted"/>
<dbReference type="PROSITE" id="PS51334">
    <property type="entry name" value="PRONE"/>
    <property type="match status" value="1"/>
</dbReference>
<organism evidence="5 6">
    <name type="scientific">Perilla frutescens var. hirtella</name>
    <name type="common">Perilla citriodora</name>
    <name type="synonym">Perilla setoyensis</name>
    <dbReference type="NCBI Taxonomy" id="608512"/>
    <lineage>
        <taxon>Eukaryota</taxon>
        <taxon>Viridiplantae</taxon>
        <taxon>Streptophyta</taxon>
        <taxon>Embryophyta</taxon>
        <taxon>Tracheophyta</taxon>
        <taxon>Spermatophyta</taxon>
        <taxon>Magnoliopsida</taxon>
        <taxon>eudicotyledons</taxon>
        <taxon>Gunneridae</taxon>
        <taxon>Pentapetalae</taxon>
        <taxon>asterids</taxon>
        <taxon>lamiids</taxon>
        <taxon>Lamiales</taxon>
        <taxon>Lamiaceae</taxon>
        <taxon>Nepetoideae</taxon>
        <taxon>Elsholtzieae</taxon>
        <taxon>Perilla</taxon>
    </lineage>
</organism>
<dbReference type="Gene3D" id="1.20.58.2010">
    <property type="entry name" value="PRONE domain, subdomain 1"/>
    <property type="match status" value="1"/>
</dbReference>
<feature type="domain" description="PRONE" evidence="4">
    <location>
        <begin position="1"/>
        <end position="96"/>
    </location>
</feature>
<keyword evidence="1 2" id="KW-0344">Guanine-nucleotide releasing factor</keyword>
<evidence type="ECO:0000313" key="6">
    <source>
        <dbReference type="Proteomes" id="UP001190926"/>
    </source>
</evidence>
<evidence type="ECO:0000256" key="2">
    <source>
        <dbReference type="PROSITE-ProRule" id="PRU00663"/>
    </source>
</evidence>
<accession>A0AAD4JGX9</accession>
<evidence type="ECO:0000313" key="5">
    <source>
        <dbReference type="EMBL" id="KAH6833654.1"/>
    </source>
</evidence>
<dbReference type="InterPro" id="IPR005512">
    <property type="entry name" value="PRONE_dom"/>
</dbReference>
<dbReference type="Pfam" id="PF03759">
    <property type="entry name" value="PRONE"/>
    <property type="match status" value="1"/>
</dbReference>
<keyword evidence="6" id="KW-1185">Reference proteome</keyword>
<dbReference type="PANTHER" id="PTHR33101:SF70">
    <property type="entry name" value="ROP GUANINE NUCLEOTIDE EXCHANGE FACTOR 12-LIKE"/>
    <property type="match status" value="1"/>
</dbReference>
<feature type="region of interest" description="Disordered" evidence="3">
    <location>
        <begin position="96"/>
        <end position="137"/>
    </location>
</feature>
<dbReference type="PANTHER" id="PTHR33101">
    <property type="entry name" value="ROP GUANINE NUCLEOTIDE EXCHANGE FACTOR 1"/>
    <property type="match status" value="1"/>
</dbReference>
<sequence length="137" mass="15309">MNAKDSMSPWGSAMSMEKREIIEDRAETILLILKHRFPGIPQSDLDISKIQCNRDVGHPILASYSRIIESLAFTVLSRVDDVMLIDSQEARVQAGLDGRPFTSSGTIAEENGADFPSKTTLLDFRRDGGEERRARRS</sequence>
<dbReference type="AlphaFoldDB" id="A0AAD4JGX9"/>
<name>A0AAD4JGX9_PERFH</name>
<evidence type="ECO:0000259" key="4">
    <source>
        <dbReference type="PROSITE" id="PS51334"/>
    </source>
</evidence>
<dbReference type="InterPro" id="IPR038937">
    <property type="entry name" value="RopGEF"/>
</dbReference>
<evidence type="ECO:0000256" key="3">
    <source>
        <dbReference type="SAM" id="MobiDB-lite"/>
    </source>
</evidence>
<dbReference type="EMBL" id="SDAM02000057">
    <property type="protein sequence ID" value="KAH6833654.1"/>
    <property type="molecule type" value="Genomic_DNA"/>
</dbReference>
<feature type="compositionally biased region" description="Basic and acidic residues" evidence="3">
    <location>
        <begin position="123"/>
        <end position="137"/>
    </location>
</feature>
<gene>
    <name evidence="5" type="ORF">C2S53_020213</name>
</gene>